<accession>A1THW3</accession>
<keyword evidence="2" id="KW-1185">Reference proteome</keyword>
<dbReference type="eggNOG" id="ENOG50323GI">
    <property type="taxonomic scope" value="Bacteria"/>
</dbReference>
<dbReference type="RefSeq" id="WP_011783107.1">
    <property type="nucleotide sequence ID" value="NZ_JACKSD010000057.1"/>
</dbReference>
<evidence type="ECO:0000313" key="2">
    <source>
        <dbReference type="Proteomes" id="UP000009159"/>
    </source>
</evidence>
<dbReference type="AlphaFoldDB" id="A1THW3"/>
<dbReference type="KEGG" id="mva:Mvan_6008"/>
<reference evidence="1" key="1">
    <citation type="submission" date="2006-12" db="EMBL/GenBank/DDBJ databases">
        <title>Complete sequence of Mycobacterium vanbaalenii PYR-1.</title>
        <authorList>
            <consortium name="US DOE Joint Genome Institute"/>
            <person name="Copeland A."/>
            <person name="Lucas S."/>
            <person name="Lapidus A."/>
            <person name="Barry K."/>
            <person name="Detter J.C."/>
            <person name="Glavina del Rio T."/>
            <person name="Hammon N."/>
            <person name="Israni S."/>
            <person name="Dalin E."/>
            <person name="Tice H."/>
            <person name="Pitluck S."/>
            <person name="Singan V."/>
            <person name="Schmutz J."/>
            <person name="Larimer F."/>
            <person name="Land M."/>
            <person name="Hauser L."/>
            <person name="Kyrpides N."/>
            <person name="Anderson I.J."/>
            <person name="Miller C."/>
            <person name="Richardson P."/>
        </authorList>
    </citation>
    <scope>NUCLEOTIDE SEQUENCE [LARGE SCALE GENOMIC DNA]</scope>
    <source>
        <strain evidence="1">PYR-1</strain>
    </source>
</reference>
<sequence length="462" mass="51369">MVDVAFDGFEERWWADLQPSGPTNRPQLVKSFARLSLERFKRGASTRLRIDVEALTNQLNGFAVELVKKKWAKSSFTPDGVRVMQARVKEELGHQEDLLGWARVLDSLGRICDPLAHYVVSHYPPLYDLRPTGLPRNVMSGLKDSARYNACTALRKGLLVGLGTTGPLFESRERVDSFIAALATESIPDAELHEREVILAFAGELEAYARRLAADPWHVLNREPDLVQTDVSVIAATIAETASCLRARYADEVPTLDECAALADTLMTLVDGHIRAVTKQIVAIESAVIDRRGSSSRTLDKLKAQSEHFGGARSSTRDELVVLLSRGHTKTEHDAYAMFFARVAGAERRRYAEKWRKPVELPEAGGTSPQDSVYSRFEETVVAERADLPGGFGEIRDGHNAGEFDAVVALFGNGVTELEEIEEFCAQQWPTYQETAVAEDIDVFMEHIVEIMRWTAIRSGLI</sequence>
<organism evidence="1 2">
    <name type="scientific">Mycolicibacterium vanbaalenii (strain DSM 7251 / JCM 13017 / BCRC 16820 / KCTC 9966 / NRRL B-24157 / PYR-1)</name>
    <name type="common">Mycobacterium vanbaalenii</name>
    <dbReference type="NCBI Taxonomy" id="350058"/>
    <lineage>
        <taxon>Bacteria</taxon>
        <taxon>Bacillati</taxon>
        <taxon>Actinomycetota</taxon>
        <taxon>Actinomycetes</taxon>
        <taxon>Mycobacteriales</taxon>
        <taxon>Mycobacteriaceae</taxon>
        <taxon>Mycolicibacterium</taxon>
    </lineage>
</organism>
<dbReference type="Proteomes" id="UP000009159">
    <property type="component" value="Chromosome"/>
</dbReference>
<protein>
    <submittedName>
        <fullName evidence="1">Uncharacterized protein</fullName>
    </submittedName>
</protein>
<dbReference type="EMBL" id="CP000511">
    <property type="protein sequence ID" value="ABM16763.1"/>
    <property type="molecule type" value="Genomic_DNA"/>
</dbReference>
<name>A1THW3_MYCVP</name>
<dbReference type="HOGENOM" id="CLU_591643_0_0_11"/>
<gene>
    <name evidence="1" type="ordered locus">Mvan_6008</name>
</gene>
<proteinExistence type="predicted"/>
<evidence type="ECO:0000313" key="1">
    <source>
        <dbReference type="EMBL" id="ABM16763.1"/>
    </source>
</evidence>